<evidence type="ECO:0000313" key="2">
    <source>
        <dbReference type="Proteomes" id="UP000199626"/>
    </source>
</evidence>
<protein>
    <submittedName>
        <fullName evidence="1">Uncharacterized protein</fullName>
    </submittedName>
</protein>
<reference evidence="2" key="1">
    <citation type="submission" date="2016-10" db="EMBL/GenBank/DDBJ databases">
        <authorList>
            <person name="Varghese N."/>
            <person name="Submissions S."/>
        </authorList>
    </citation>
    <scope>NUCLEOTIDE SEQUENCE [LARGE SCALE GENOMIC DNA]</scope>
    <source>
        <strain evidence="2">CGMCC 1.10824</strain>
    </source>
</reference>
<sequence>MTLKGYHKLRDKGLNTVFLLCYSVTLNQQSISLELECHGTATHI</sequence>
<evidence type="ECO:0000313" key="1">
    <source>
        <dbReference type="EMBL" id="SDB30364.1"/>
    </source>
</evidence>
<gene>
    <name evidence="1" type="ORF">SAMN02927930_01190</name>
</gene>
<dbReference type="STRING" id="1159017.SAMN02927930_01190"/>
<keyword evidence="2" id="KW-1185">Reference proteome</keyword>
<proteinExistence type="predicted"/>
<organism evidence="1 2">
    <name type="scientific">Pseudidiomarina indica</name>
    <dbReference type="NCBI Taxonomy" id="1159017"/>
    <lineage>
        <taxon>Bacteria</taxon>
        <taxon>Pseudomonadati</taxon>
        <taxon>Pseudomonadota</taxon>
        <taxon>Gammaproteobacteria</taxon>
        <taxon>Alteromonadales</taxon>
        <taxon>Idiomarinaceae</taxon>
        <taxon>Pseudidiomarina</taxon>
    </lineage>
</organism>
<dbReference type="EMBL" id="FMXN01000005">
    <property type="protein sequence ID" value="SDB30364.1"/>
    <property type="molecule type" value="Genomic_DNA"/>
</dbReference>
<dbReference type="AlphaFoldDB" id="A0A1G6CBY7"/>
<name>A0A1G6CBY7_9GAMM</name>
<dbReference type="Proteomes" id="UP000199626">
    <property type="component" value="Unassembled WGS sequence"/>
</dbReference>
<accession>A0A1G6CBY7</accession>